<comment type="caution">
    <text evidence="1">The sequence shown here is derived from an EMBL/GenBank/DDBJ whole genome shotgun (WGS) entry which is preliminary data.</text>
</comment>
<accession>A0ABQ8T634</accession>
<organism evidence="1 2">
    <name type="scientific">Periplaneta americana</name>
    <name type="common">American cockroach</name>
    <name type="synonym">Blatta americana</name>
    <dbReference type="NCBI Taxonomy" id="6978"/>
    <lineage>
        <taxon>Eukaryota</taxon>
        <taxon>Metazoa</taxon>
        <taxon>Ecdysozoa</taxon>
        <taxon>Arthropoda</taxon>
        <taxon>Hexapoda</taxon>
        <taxon>Insecta</taxon>
        <taxon>Pterygota</taxon>
        <taxon>Neoptera</taxon>
        <taxon>Polyneoptera</taxon>
        <taxon>Dictyoptera</taxon>
        <taxon>Blattodea</taxon>
        <taxon>Blattoidea</taxon>
        <taxon>Blattidae</taxon>
        <taxon>Blattinae</taxon>
        <taxon>Periplaneta</taxon>
    </lineage>
</organism>
<evidence type="ECO:0000313" key="1">
    <source>
        <dbReference type="EMBL" id="KAJ4441350.1"/>
    </source>
</evidence>
<keyword evidence="2" id="KW-1185">Reference proteome</keyword>
<dbReference type="Proteomes" id="UP001148838">
    <property type="component" value="Unassembled WGS sequence"/>
</dbReference>
<sequence length="93" mass="10433">MEGLCKSGNIPAGSLIAISDIYKVRDADKQTIRQGAIKPLFVSTWQPFAALCPFHSEIPRAEQLVEKPSPREIWTRQQLYVVGPVANDRKRQA</sequence>
<dbReference type="EMBL" id="JAJSOF020000015">
    <property type="protein sequence ID" value="KAJ4441350.1"/>
    <property type="molecule type" value="Genomic_DNA"/>
</dbReference>
<protein>
    <recommendedName>
        <fullName evidence="3">Per a allergen</fullName>
    </recommendedName>
</protein>
<gene>
    <name evidence="1" type="ORF">ANN_11205</name>
</gene>
<evidence type="ECO:0000313" key="2">
    <source>
        <dbReference type="Proteomes" id="UP001148838"/>
    </source>
</evidence>
<proteinExistence type="predicted"/>
<name>A0ABQ8T634_PERAM</name>
<evidence type="ECO:0008006" key="3">
    <source>
        <dbReference type="Google" id="ProtNLM"/>
    </source>
</evidence>
<reference evidence="1 2" key="1">
    <citation type="journal article" date="2022" name="Allergy">
        <title>Genome assembly and annotation of Periplaneta americana reveal a comprehensive cockroach allergen profile.</title>
        <authorList>
            <person name="Wang L."/>
            <person name="Xiong Q."/>
            <person name="Saelim N."/>
            <person name="Wang L."/>
            <person name="Nong W."/>
            <person name="Wan A.T."/>
            <person name="Shi M."/>
            <person name="Liu X."/>
            <person name="Cao Q."/>
            <person name="Hui J.H.L."/>
            <person name="Sookrung N."/>
            <person name="Leung T.F."/>
            <person name="Tungtrongchitr A."/>
            <person name="Tsui S.K.W."/>
        </authorList>
    </citation>
    <scope>NUCLEOTIDE SEQUENCE [LARGE SCALE GENOMIC DNA]</scope>
    <source>
        <strain evidence="1">PWHHKU_190912</strain>
    </source>
</reference>